<organism evidence="1 2">
    <name type="scientific">Rhizophagus clarus</name>
    <dbReference type="NCBI Taxonomy" id="94130"/>
    <lineage>
        <taxon>Eukaryota</taxon>
        <taxon>Fungi</taxon>
        <taxon>Fungi incertae sedis</taxon>
        <taxon>Mucoromycota</taxon>
        <taxon>Glomeromycotina</taxon>
        <taxon>Glomeromycetes</taxon>
        <taxon>Glomerales</taxon>
        <taxon>Glomeraceae</taxon>
        <taxon>Rhizophagus</taxon>
    </lineage>
</organism>
<dbReference type="Proteomes" id="UP000615446">
    <property type="component" value="Unassembled WGS sequence"/>
</dbReference>
<evidence type="ECO:0000313" key="1">
    <source>
        <dbReference type="EMBL" id="GES95076.1"/>
    </source>
</evidence>
<proteinExistence type="predicted"/>
<dbReference type="EMBL" id="BLAL01000239">
    <property type="protein sequence ID" value="GES95076.1"/>
    <property type="molecule type" value="Genomic_DNA"/>
</dbReference>
<protein>
    <submittedName>
        <fullName evidence="1">Uncharacterized protein</fullName>
    </submittedName>
</protein>
<comment type="caution">
    <text evidence="1">The sequence shown here is derived from an EMBL/GenBank/DDBJ whole genome shotgun (WGS) entry which is preliminary data.</text>
</comment>
<sequence>MVNIDSFYTVDKKFFDDFERRLNERFNNLGRHINNLGKHLNDHGADVNRRLQDLGDDLGSRIDSLRVNSIVSFRKTDQDLANLERRVNKIEDVLAKL</sequence>
<gene>
    <name evidence="1" type="ORF">RCL2_002176700</name>
</gene>
<accession>A0A8H3QX15</accession>
<name>A0A8H3QX15_9GLOM</name>
<evidence type="ECO:0000313" key="2">
    <source>
        <dbReference type="Proteomes" id="UP000615446"/>
    </source>
</evidence>
<reference evidence="1" key="1">
    <citation type="submission" date="2019-10" db="EMBL/GenBank/DDBJ databases">
        <title>Conservation and host-specific expression of non-tandemly repeated heterogenous ribosome RNA gene in arbuscular mycorrhizal fungi.</title>
        <authorList>
            <person name="Maeda T."/>
            <person name="Kobayashi Y."/>
            <person name="Nakagawa T."/>
            <person name="Ezawa T."/>
            <person name="Yamaguchi K."/>
            <person name="Bino T."/>
            <person name="Nishimoto Y."/>
            <person name="Shigenobu S."/>
            <person name="Kawaguchi M."/>
        </authorList>
    </citation>
    <scope>NUCLEOTIDE SEQUENCE</scope>
    <source>
        <strain evidence="1">HR1</strain>
    </source>
</reference>
<dbReference type="AlphaFoldDB" id="A0A8H3QX15"/>